<accession>A0A0D9V4C6</accession>
<keyword evidence="3" id="KW-1185">Reference proteome</keyword>
<dbReference type="HOGENOM" id="CLU_1565118_0_0_1"/>
<organism evidence="2 3">
    <name type="scientific">Leersia perrieri</name>
    <dbReference type="NCBI Taxonomy" id="77586"/>
    <lineage>
        <taxon>Eukaryota</taxon>
        <taxon>Viridiplantae</taxon>
        <taxon>Streptophyta</taxon>
        <taxon>Embryophyta</taxon>
        <taxon>Tracheophyta</taxon>
        <taxon>Spermatophyta</taxon>
        <taxon>Magnoliopsida</taxon>
        <taxon>Liliopsida</taxon>
        <taxon>Poales</taxon>
        <taxon>Poaceae</taxon>
        <taxon>BOP clade</taxon>
        <taxon>Oryzoideae</taxon>
        <taxon>Oryzeae</taxon>
        <taxon>Oryzinae</taxon>
        <taxon>Leersia</taxon>
    </lineage>
</organism>
<evidence type="ECO:0000313" key="3">
    <source>
        <dbReference type="Proteomes" id="UP000032180"/>
    </source>
</evidence>
<feature type="compositionally biased region" description="Basic residues" evidence="1">
    <location>
        <begin position="12"/>
        <end position="23"/>
    </location>
</feature>
<feature type="region of interest" description="Disordered" evidence="1">
    <location>
        <begin position="1"/>
        <end position="58"/>
    </location>
</feature>
<dbReference type="Proteomes" id="UP000032180">
    <property type="component" value="Chromosome 1"/>
</dbReference>
<sequence length="171" mass="17065">MGRVTGDCNSISHRRQQLHRWPRPRIDAAALSSTSWGGSAATPPSHARAPATINGGVAPSATTTAESAIVGLRASKSAVAALGGGWICAAAPPRVVVAVARGTSSWSSSPASVLMVGAWEGTGVVGRGWSSAMPSLVGAGGVLKLLQEKEKVENVVSVVVCGGVDGSVTGD</sequence>
<name>A0A0D9V4C6_9ORYZ</name>
<reference evidence="3" key="2">
    <citation type="submission" date="2013-12" db="EMBL/GenBank/DDBJ databases">
        <authorList>
            <person name="Yu Y."/>
            <person name="Lee S."/>
            <person name="de Baynast K."/>
            <person name="Wissotski M."/>
            <person name="Liu L."/>
            <person name="Talag J."/>
            <person name="Goicoechea J."/>
            <person name="Angelova A."/>
            <person name="Jetty R."/>
            <person name="Kudrna D."/>
            <person name="Golser W."/>
            <person name="Rivera L."/>
            <person name="Zhang J."/>
            <person name="Wing R."/>
        </authorList>
    </citation>
    <scope>NUCLEOTIDE SEQUENCE</scope>
</reference>
<dbReference type="Gramene" id="LPERR01G23250.1">
    <property type="protein sequence ID" value="LPERR01G23250.1"/>
    <property type="gene ID" value="LPERR01G23250"/>
</dbReference>
<proteinExistence type="predicted"/>
<dbReference type="AlphaFoldDB" id="A0A0D9V4C6"/>
<reference evidence="2 3" key="1">
    <citation type="submission" date="2012-08" db="EMBL/GenBank/DDBJ databases">
        <title>Oryza genome evolution.</title>
        <authorList>
            <person name="Wing R.A."/>
        </authorList>
    </citation>
    <scope>NUCLEOTIDE SEQUENCE</scope>
</reference>
<protein>
    <submittedName>
        <fullName evidence="2">Uncharacterized protein</fullName>
    </submittedName>
</protein>
<evidence type="ECO:0000313" key="2">
    <source>
        <dbReference type="EnsemblPlants" id="LPERR01G23250.1"/>
    </source>
</evidence>
<reference evidence="2" key="3">
    <citation type="submission" date="2015-04" db="UniProtKB">
        <authorList>
            <consortium name="EnsemblPlants"/>
        </authorList>
    </citation>
    <scope>IDENTIFICATION</scope>
</reference>
<dbReference type="EnsemblPlants" id="LPERR01G23250.1">
    <property type="protein sequence ID" value="LPERR01G23250.1"/>
    <property type="gene ID" value="LPERR01G23250"/>
</dbReference>
<evidence type="ECO:0000256" key="1">
    <source>
        <dbReference type="SAM" id="MobiDB-lite"/>
    </source>
</evidence>